<dbReference type="Pfam" id="PF00583">
    <property type="entry name" value="Acetyltransf_1"/>
    <property type="match status" value="1"/>
</dbReference>
<dbReference type="PANTHER" id="PTHR42791:SF17">
    <property type="entry name" value="ACETYLTRANSFERASE, GNAT FAMILY FAMILY (AFU_ORTHOLOGUE AFUA_8G05690)"/>
    <property type="match status" value="1"/>
</dbReference>
<evidence type="ECO:0000313" key="2">
    <source>
        <dbReference type="EMBL" id="KAJ4358786.1"/>
    </source>
</evidence>
<dbReference type="InterPro" id="IPR016181">
    <property type="entry name" value="Acyl_CoA_acyltransferase"/>
</dbReference>
<dbReference type="InterPro" id="IPR000182">
    <property type="entry name" value="GNAT_dom"/>
</dbReference>
<dbReference type="SUPFAM" id="SSF55729">
    <property type="entry name" value="Acyl-CoA N-acyltransferases (Nat)"/>
    <property type="match status" value="1"/>
</dbReference>
<dbReference type="CDD" id="cd04301">
    <property type="entry name" value="NAT_SF"/>
    <property type="match status" value="1"/>
</dbReference>
<dbReference type="GO" id="GO:0016747">
    <property type="term" value="F:acyltransferase activity, transferring groups other than amino-acyl groups"/>
    <property type="evidence" value="ECO:0007669"/>
    <property type="project" value="InterPro"/>
</dbReference>
<evidence type="ECO:0000259" key="1">
    <source>
        <dbReference type="PROSITE" id="PS51186"/>
    </source>
</evidence>
<accession>A0A9W8XTV5</accession>
<dbReference type="OrthoDB" id="2115692at2759"/>
<name>A0A9W8XTV5_9PLEO</name>
<keyword evidence="3" id="KW-1185">Reference proteome</keyword>
<protein>
    <recommendedName>
        <fullName evidence="1">N-acetyltransferase domain-containing protein</fullName>
    </recommendedName>
</protein>
<dbReference type="PROSITE" id="PS51186">
    <property type="entry name" value="GNAT"/>
    <property type="match status" value="1"/>
</dbReference>
<dbReference type="InterPro" id="IPR052523">
    <property type="entry name" value="Trichothecene_AcTrans"/>
</dbReference>
<proteinExistence type="predicted"/>
<comment type="caution">
    <text evidence="2">The sequence shown here is derived from an EMBL/GenBank/DDBJ whole genome shotgun (WGS) entry which is preliminary data.</text>
</comment>
<dbReference type="RefSeq" id="XP_056075645.1">
    <property type="nucleotide sequence ID" value="XM_056212172.1"/>
</dbReference>
<organism evidence="2 3">
    <name type="scientific">Didymosphaeria variabile</name>
    <dbReference type="NCBI Taxonomy" id="1932322"/>
    <lineage>
        <taxon>Eukaryota</taxon>
        <taxon>Fungi</taxon>
        <taxon>Dikarya</taxon>
        <taxon>Ascomycota</taxon>
        <taxon>Pezizomycotina</taxon>
        <taxon>Dothideomycetes</taxon>
        <taxon>Pleosporomycetidae</taxon>
        <taxon>Pleosporales</taxon>
        <taxon>Massarineae</taxon>
        <taxon>Didymosphaeriaceae</taxon>
        <taxon>Didymosphaeria</taxon>
    </lineage>
</organism>
<dbReference type="AlphaFoldDB" id="A0A9W8XTV5"/>
<gene>
    <name evidence="2" type="ORF">N0V89_003370</name>
</gene>
<dbReference type="EMBL" id="JAPEUX010000002">
    <property type="protein sequence ID" value="KAJ4358786.1"/>
    <property type="molecule type" value="Genomic_DNA"/>
</dbReference>
<dbReference type="Proteomes" id="UP001140513">
    <property type="component" value="Unassembled WGS sequence"/>
</dbReference>
<reference evidence="2" key="1">
    <citation type="submission" date="2022-10" db="EMBL/GenBank/DDBJ databases">
        <title>Tapping the CABI collections for fungal endophytes: first genome assemblies for Collariella, Neodidymelliopsis, Ascochyta clinopodiicola, Didymella pomorum, Didymosphaeria variabile, Neocosmospora piperis and Neocucurbitaria cava.</title>
        <authorList>
            <person name="Hill R."/>
        </authorList>
    </citation>
    <scope>NUCLEOTIDE SEQUENCE</scope>
    <source>
        <strain evidence="2">IMI 356815</strain>
    </source>
</reference>
<dbReference type="Gene3D" id="3.40.630.30">
    <property type="match status" value="1"/>
</dbReference>
<feature type="domain" description="N-acetyltransferase" evidence="1">
    <location>
        <begin position="15"/>
        <end position="223"/>
    </location>
</feature>
<dbReference type="GeneID" id="80906900"/>
<dbReference type="PANTHER" id="PTHR42791">
    <property type="entry name" value="GNAT FAMILY ACETYLTRANSFERASE"/>
    <property type="match status" value="1"/>
</dbReference>
<evidence type="ECO:0000313" key="3">
    <source>
        <dbReference type="Proteomes" id="UP001140513"/>
    </source>
</evidence>
<sequence>MPITVSIIADKADLVEISPMVLDAWQQPYNPQLKHFRPTFPTHAEAIAYGTERSVKRLQENDPKLFMLKAVDSDSNEIVGFAQWYVNDKPDPYGERTVATWHPEGSDEREFAERFINGLWDFIGKRVTGPHMDLHSITVHTGHRYRGIGRLLIRWGLDKADELGIETVVSSLVSARGAYEKCGLGCIEMIPPSPSLNVPYPSEKWKELESDHLSGWLMWRPAGHDYVAGVDKAPWVL</sequence>